<dbReference type="AlphaFoldDB" id="A0AAN7QED4"/>
<keyword evidence="2" id="KW-1185">Reference proteome</keyword>
<dbReference type="EMBL" id="JAXQNO010000024">
    <property type="protein sequence ID" value="KAK4762590.1"/>
    <property type="molecule type" value="Genomic_DNA"/>
</dbReference>
<dbReference type="Proteomes" id="UP001346149">
    <property type="component" value="Unassembled WGS sequence"/>
</dbReference>
<organism evidence="1 2">
    <name type="scientific">Trapa natans</name>
    <name type="common">Water chestnut</name>
    <dbReference type="NCBI Taxonomy" id="22666"/>
    <lineage>
        <taxon>Eukaryota</taxon>
        <taxon>Viridiplantae</taxon>
        <taxon>Streptophyta</taxon>
        <taxon>Embryophyta</taxon>
        <taxon>Tracheophyta</taxon>
        <taxon>Spermatophyta</taxon>
        <taxon>Magnoliopsida</taxon>
        <taxon>eudicotyledons</taxon>
        <taxon>Gunneridae</taxon>
        <taxon>Pentapetalae</taxon>
        <taxon>rosids</taxon>
        <taxon>malvids</taxon>
        <taxon>Myrtales</taxon>
        <taxon>Lythraceae</taxon>
        <taxon>Trapa</taxon>
    </lineage>
</organism>
<accession>A0AAN7QED4</accession>
<comment type="caution">
    <text evidence="1">The sequence shown here is derived from an EMBL/GenBank/DDBJ whole genome shotgun (WGS) entry which is preliminary data.</text>
</comment>
<protein>
    <submittedName>
        <fullName evidence="1">Uncharacterized protein</fullName>
    </submittedName>
</protein>
<gene>
    <name evidence="1" type="ORF">SAY86_008358</name>
</gene>
<evidence type="ECO:0000313" key="1">
    <source>
        <dbReference type="EMBL" id="KAK4762590.1"/>
    </source>
</evidence>
<name>A0AAN7QED4_TRANT</name>
<evidence type="ECO:0000313" key="2">
    <source>
        <dbReference type="Proteomes" id="UP001346149"/>
    </source>
</evidence>
<reference evidence="1 2" key="1">
    <citation type="journal article" date="2023" name="Hortic Res">
        <title>Pangenome of water caltrop reveals structural variations and asymmetric subgenome divergence after allopolyploidization.</title>
        <authorList>
            <person name="Zhang X."/>
            <person name="Chen Y."/>
            <person name="Wang L."/>
            <person name="Yuan Y."/>
            <person name="Fang M."/>
            <person name="Shi L."/>
            <person name="Lu R."/>
            <person name="Comes H.P."/>
            <person name="Ma Y."/>
            <person name="Chen Y."/>
            <person name="Huang G."/>
            <person name="Zhou Y."/>
            <person name="Zheng Z."/>
            <person name="Qiu Y."/>
        </authorList>
    </citation>
    <scope>NUCLEOTIDE SEQUENCE [LARGE SCALE GENOMIC DNA]</scope>
    <source>
        <strain evidence="1">F231</strain>
    </source>
</reference>
<sequence length="113" mass="12452">MARCRRCRGPVLSGAFRASGLGACSEGRRRRAPLRWGRSGNLVRNPPLPVAAYMWWLCYIGIEGRKNVHAVVDGGVLKTHFPVEPVNLLLGRALAIAWDDGSFIRVIVLKIMG</sequence>
<proteinExistence type="predicted"/>